<reference evidence="1" key="1">
    <citation type="journal article" date="2014" name="Front. Microbiol.">
        <title>High frequency of phylogenetically diverse reductive dehalogenase-homologous genes in deep subseafloor sedimentary metagenomes.</title>
        <authorList>
            <person name="Kawai M."/>
            <person name="Futagami T."/>
            <person name="Toyoda A."/>
            <person name="Takaki Y."/>
            <person name="Nishi S."/>
            <person name="Hori S."/>
            <person name="Arai W."/>
            <person name="Tsubouchi T."/>
            <person name="Morono Y."/>
            <person name="Uchiyama I."/>
            <person name="Ito T."/>
            <person name="Fujiyama A."/>
            <person name="Inagaki F."/>
            <person name="Takami H."/>
        </authorList>
    </citation>
    <scope>NUCLEOTIDE SEQUENCE</scope>
    <source>
        <strain evidence="1">Expedition CK06-06</strain>
    </source>
</reference>
<organism evidence="1">
    <name type="scientific">marine sediment metagenome</name>
    <dbReference type="NCBI Taxonomy" id="412755"/>
    <lineage>
        <taxon>unclassified sequences</taxon>
        <taxon>metagenomes</taxon>
        <taxon>ecological metagenomes</taxon>
    </lineage>
</organism>
<accession>X0S165</accession>
<gene>
    <name evidence="1" type="ORF">S01H1_05610</name>
</gene>
<evidence type="ECO:0000313" key="1">
    <source>
        <dbReference type="EMBL" id="GAF74809.1"/>
    </source>
</evidence>
<comment type="caution">
    <text evidence="1">The sequence shown here is derived from an EMBL/GenBank/DDBJ whole genome shotgun (WGS) entry which is preliminary data.</text>
</comment>
<dbReference type="EMBL" id="BARS01002919">
    <property type="protein sequence ID" value="GAF74809.1"/>
    <property type="molecule type" value="Genomic_DNA"/>
</dbReference>
<dbReference type="AlphaFoldDB" id="X0S165"/>
<proteinExistence type="predicted"/>
<feature type="non-terminal residue" evidence="1">
    <location>
        <position position="1"/>
    </location>
</feature>
<name>X0S165_9ZZZZ</name>
<sequence length="204" mass="22646">GNGTTTYPGLSTVSDAYGFFVDGPVHSIYYITFPSEGYTWGFDVNTGLSHTRESEGLGLWRVNGAVKFGDAIICGDAFDGKLWTLDPANRTENDEILRAKLVTPSISYDVDVTIPLIEIDMEVAQTTDPTADPQMMVYYTKDGGNTYINKGRVSLGQFGDHRKRIPLRQFGRVVRNKDFAIKLEVTDPVGVQFYGAHIYPRMGM</sequence>
<protein>
    <submittedName>
        <fullName evidence="1">Uncharacterized protein</fullName>
    </submittedName>
</protein>